<organism evidence="4 5">
    <name type="scientific">Nostocoides veronense</name>
    <dbReference type="NCBI Taxonomy" id="330836"/>
    <lineage>
        <taxon>Bacteria</taxon>
        <taxon>Bacillati</taxon>
        <taxon>Actinomycetota</taxon>
        <taxon>Actinomycetes</taxon>
        <taxon>Micrococcales</taxon>
        <taxon>Intrasporangiaceae</taxon>
        <taxon>Nostocoides</taxon>
    </lineage>
</organism>
<comment type="similarity">
    <text evidence="1">Belongs to the short-chain dehydrogenases/reductases (SDR) family.</text>
</comment>
<dbReference type="Gene3D" id="3.40.50.720">
    <property type="entry name" value="NAD(P)-binding Rossmann-like Domain"/>
    <property type="match status" value="1"/>
</dbReference>
<proteinExistence type="inferred from homology"/>
<dbReference type="SUPFAM" id="SSF51735">
    <property type="entry name" value="NAD(P)-binding Rossmann-fold domains"/>
    <property type="match status" value="1"/>
</dbReference>
<evidence type="ECO:0000256" key="3">
    <source>
        <dbReference type="SAM" id="MobiDB-lite"/>
    </source>
</evidence>
<keyword evidence="2" id="KW-0560">Oxidoreductase</keyword>
<dbReference type="Proteomes" id="UP001499938">
    <property type="component" value="Unassembled WGS sequence"/>
</dbReference>
<sequence>MRIENKLFVVTGGGNGIGREVVLTLLARGARVAALDLREAALAETTALAGTSATGRLTAYPVDVADRAAVDAVFERIAADQGPIDGRPAPRARRPRRAVSR</sequence>
<evidence type="ECO:0000313" key="5">
    <source>
        <dbReference type="Proteomes" id="UP001499938"/>
    </source>
</evidence>
<reference evidence="5" key="1">
    <citation type="journal article" date="2019" name="Int. J. Syst. Evol. Microbiol.">
        <title>The Global Catalogue of Microorganisms (GCM) 10K type strain sequencing project: providing services to taxonomists for standard genome sequencing and annotation.</title>
        <authorList>
            <consortium name="The Broad Institute Genomics Platform"/>
            <consortium name="The Broad Institute Genome Sequencing Center for Infectious Disease"/>
            <person name="Wu L."/>
            <person name="Ma J."/>
        </authorList>
    </citation>
    <scope>NUCLEOTIDE SEQUENCE [LARGE SCALE GENOMIC DNA]</scope>
    <source>
        <strain evidence="5">JCM 15592</strain>
    </source>
</reference>
<dbReference type="EMBL" id="BAAAPO010000052">
    <property type="protein sequence ID" value="GAA1806509.1"/>
    <property type="molecule type" value="Genomic_DNA"/>
</dbReference>
<dbReference type="RefSeq" id="WP_344087997.1">
    <property type="nucleotide sequence ID" value="NZ_BAAAPO010000052.1"/>
</dbReference>
<protein>
    <submittedName>
        <fullName evidence="4">Uncharacterized protein</fullName>
    </submittedName>
</protein>
<dbReference type="InterPro" id="IPR036291">
    <property type="entry name" value="NAD(P)-bd_dom_sf"/>
</dbReference>
<evidence type="ECO:0000256" key="1">
    <source>
        <dbReference type="ARBA" id="ARBA00006484"/>
    </source>
</evidence>
<keyword evidence="5" id="KW-1185">Reference proteome</keyword>
<dbReference type="InterPro" id="IPR002347">
    <property type="entry name" value="SDR_fam"/>
</dbReference>
<dbReference type="PANTHER" id="PTHR43008">
    <property type="entry name" value="BENZIL REDUCTASE"/>
    <property type="match status" value="1"/>
</dbReference>
<evidence type="ECO:0000256" key="2">
    <source>
        <dbReference type="ARBA" id="ARBA00023002"/>
    </source>
</evidence>
<dbReference type="Pfam" id="PF00106">
    <property type="entry name" value="adh_short"/>
    <property type="match status" value="1"/>
</dbReference>
<gene>
    <name evidence="4" type="ORF">GCM10009811_32620</name>
</gene>
<feature type="region of interest" description="Disordered" evidence="3">
    <location>
        <begin position="81"/>
        <end position="101"/>
    </location>
</feature>
<comment type="caution">
    <text evidence="4">The sequence shown here is derived from an EMBL/GenBank/DDBJ whole genome shotgun (WGS) entry which is preliminary data.</text>
</comment>
<evidence type="ECO:0000313" key="4">
    <source>
        <dbReference type="EMBL" id="GAA1806509.1"/>
    </source>
</evidence>
<accession>A0ABP4YEG9</accession>
<feature type="compositionally biased region" description="Basic residues" evidence="3">
    <location>
        <begin position="90"/>
        <end position="101"/>
    </location>
</feature>
<dbReference type="PANTHER" id="PTHR43008:SF4">
    <property type="entry name" value="CHAIN DEHYDROGENASE, PUTATIVE (AFU_ORTHOLOGUE AFUA_4G08710)-RELATED"/>
    <property type="match status" value="1"/>
</dbReference>
<name>A0ABP4YEG9_9MICO</name>